<reference evidence="3 4" key="1">
    <citation type="submission" date="2016-10" db="EMBL/GenBank/DDBJ databases">
        <authorList>
            <person name="de Groot N.N."/>
        </authorList>
    </citation>
    <scope>NUCLEOTIDE SEQUENCE [LARGE SCALE GENOMIC DNA]</scope>
    <source>
        <strain evidence="3 4">DSM 8512</strain>
    </source>
</reference>
<accession>A0A1H8G9E2</accession>
<feature type="signal peptide" evidence="1">
    <location>
        <begin position="1"/>
        <end position="19"/>
    </location>
</feature>
<feature type="domain" description="Lysozyme inhibitor LprI-like N-terminal" evidence="2">
    <location>
        <begin position="59"/>
        <end position="165"/>
    </location>
</feature>
<dbReference type="InterPro" id="IPR009739">
    <property type="entry name" value="LprI-like_N"/>
</dbReference>
<proteinExistence type="predicted"/>
<evidence type="ECO:0000259" key="2">
    <source>
        <dbReference type="Pfam" id="PF07007"/>
    </source>
</evidence>
<dbReference type="Proteomes" id="UP000199054">
    <property type="component" value="Unassembled WGS sequence"/>
</dbReference>
<keyword evidence="1" id="KW-0732">Signal</keyword>
<evidence type="ECO:0000256" key="1">
    <source>
        <dbReference type="SAM" id="SignalP"/>
    </source>
</evidence>
<dbReference type="RefSeq" id="WP_170851754.1">
    <property type="nucleotide sequence ID" value="NZ_CP067124.1"/>
</dbReference>
<evidence type="ECO:0000313" key="4">
    <source>
        <dbReference type="Proteomes" id="UP000199054"/>
    </source>
</evidence>
<feature type="chain" id="PRO_5011434485" evidence="1">
    <location>
        <begin position="20"/>
        <end position="171"/>
    </location>
</feature>
<name>A0A1H8G9E2_9RHOB</name>
<dbReference type="STRING" id="34002.SAMN04489859_100664"/>
<protein>
    <submittedName>
        <fullName evidence="3">Uncharacterized conserved protein YecT, DUF1311 family</fullName>
    </submittedName>
</protein>
<sequence length="171" mass="18510">MRILTLTAALTILAGGAMAQEQPDLPQLDASVLETCLEGARGNGADGPESCIGKAATQCSRGANGQTTIGMSHCLGQELDLWDARLNETYDKLVALAEDTDKEMAILNSAAEKQLPHLQQMQKDWITYRDSACDYERSRWGGGTGGGPAQTYCVLTLTARQTIWLTNYLQQ</sequence>
<dbReference type="Pfam" id="PF07007">
    <property type="entry name" value="LprI"/>
    <property type="match status" value="1"/>
</dbReference>
<organism evidence="3 4">
    <name type="scientific">Paracoccus alcaliphilus</name>
    <dbReference type="NCBI Taxonomy" id="34002"/>
    <lineage>
        <taxon>Bacteria</taxon>
        <taxon>Pseudomonadati</taxon>
        <taxon>Pseudomonadota</taxon>
        <taxon>Alphaproteobacteria</taxon>
        <taxon>Rhodobacterales</taxon>
        <taxon>Paracoccaceae</taxon>
        <taxon>Paracoccus</taxon>
    </lineage>
</organism>
<evidence type="ECO:0000313" key="3">
    <source>
        <dbReference type="EMBL" id="SEN40603.1"/>
    </source>
</evidence>
<dbReference type="Gene3D" id="1.20.1270.180">
    <property type="match status" value="1"/>
</dbReference>
<gene>
    <name evidence="3" type="ORF">SAMN04489859_100664</name>
</gene>
<keyword evidence="4" id="KW-1185">Reference proteome</keyword>
<dbReference type="EMBL" id="FODE01000006">
    <property type="protein sequence ID" value="SEN40603.1"/>
    <property type="molecule type" value="Genomic_DNA"/>
</dbReference>
<dbReference type="AlphaFoldDB" id="A0A1H8G9E2"/>